<dbReference type="Gene3D" id="1.10.30.50">
    <property type="match status" value="1"/>
</dbReference>
<feature type="domain" description="HNH nuclease" evidence="1">
    <location>
        <begin position="38"/>
        <end position="85"/>
    </location>
</feature>
<evidence type="ECO:0000313" key="2">
    <source>
        <dbReference type="EMBL" id="RDI60276.1"/>
    </source>
</evidence>
<sequence length="551" mass="61844">MGRGSEVSGSVRRHLWRLANGMCHRCRCELDTGVAGSTPTAETAHIHALSDDGPRADPGMPIDERNSVENLLLLCSNCHDIIDKRKDPAEELRTYKVIHEHWCAVLRQAGRAWNIRYSSIDYVNLPRISMQTDGLGLQRIARDVGLDPTRTFRGQGFAVGTFVHRLQPIFENWNEQAVRLDAEHANVLEPGLTVAFDGPMRVMNPPRFPPRPLSGSWAQDPYLIFALGDRAVKIRFDPAWLTTTTATTDLDAARREPITYAGLGVVVSVSETEIKVSARLFGQPKSPVRALLEYARAGATRELDLADFGDDLSGSETREIVTTLSPEPTHRSGIVLHFDEDQVFPMQIEKEVFQRLRRVVPEYRRDLTTSPAFTLTAAALRQTGLPSTAAIAMNVLARTTLWKAVSVPSYDNMIRHKNVAVMVVAGLTVTQRQNLHDLLRHDIDWYLGALEYAPDEPIHKKLYEFPAKYHIAETNLHILYSAADSEFGDVRMSNDLIENWERSRLFAAVEWEEDLEHSERDSAEAGHILEALFAAYDPEAPAFDPEPQDEP</sequence>
<dbReference type="Pfam" id="PF13391">
    <property type="entry name" value="HNH_2"/>
    <property type="match status" value="1"/>
</dbReference>
<gene>
    <name evidence="2" type="ORF">DFR76_1168</name>
</gene>
<keyword evidence="2" id="KW-0378">Hydrolase</keyword>
<dbReference type="Proteomes" id="UP000254869">
    <property type="component" value="Unassembled WGS sequence"/>
</dbReference>
<dbReference type="EMBL" id="QQBC01000016">
    <property type="protein sequence ID" value="RDI60276.1"/>
    <property type="molecule type" value="Genomic_DNA"/>
</dbReference>
<reference evidence="2 3" key="1">
    <citation type="submission" date="2018-07" db="EMBL/GenBank/DDBJ databases">
        <title>Genomic Encyclopedia of Type Strains, Phase IV (KMG-IV): sequencing the most valuable type-strain genomes for metagenomic binning, comparative biology and taxonomic classification.</title>
        <authorList>
            <person name="Goeker M."/>
        </authorList>
    </citation>
    <scope>NUCLEOTIDE SEQUENCE [LARGE SCALE GENOMIC DNA]</scope>
    <source>
        <strain evidence="2 3">DSM 44290</strain>
    </source>
</reference>
<organism evidence="2 3">
    <name type="scientific">Nocardia pseudobrasiliensis</name>
    <dbReference type="NCBI Taxonomy" id="45979"/>
    <lineage>
        <taxon>Bacteria</taxon>
        <taxon>Bacillati</taxon>
        <taxon>Actinomycetota</taxon>
        <taxon>Actinomycetes</taxon>
        <taxon>Mycobacteriales</taxon>
        <taxon>Nocardiaceae</taxon>
        <taxon>Nocardia</taxon>
    </lineage>
</organism>
<dbReference type="RefSeq" id="WP_147288119.1">
    <property type="nucleotide sequence ID" value="NZ_QQBC01000016.1"/>
</dbReference>
<proteinExistence type="predicted"/>
<keyword evidence="2" id="KW-0255">Endonuclease</keyword>
<protein>
    <submittedName>
        <fullName evidence="2">HNH endonuclease</fullName>
    </submittedName>
</protein>
<dbReference type="CDD" id="cd00085">
    <property type="entry name" value="HNHc"/>
    <property type="match status" value="1"/>
</dbReference>
<name>A0A370HNW7_9NOCA</name>
<evidence type="ECO:0000313" key="3">
    <source>
        <dbReference type="Proteomes" id="UP000254869"/>
    </source>
</evidence>
<keyword evidence="3" id="KW-1185">Reference proteome</keyword>
<accession>A0A370HNW7</accession>
<evidence type="ECO:0000259" key="1">
    <source>
        <dbReference type="Pfam" id="PF13391"/>
    </source>
</evidence>
<dbReference type="GO" id="GO:0004519">
    <property type="term" value="F:endonuclease activity"/>
    <property type="evidence" value="ECO:0007669"/>
    <property type="project" value="UniProtKB-KW"/>
</dbReference>
<dbReference type="InterPro" id="IPR003615">
    <property type="entry name" value="HNH_nuc"/>
</dbReference>
<keyword evidence="2" id="KW-0540">Nuclease</keyword>
<dbReference type="AlphaFoldDB" id="A0A370HNW7"/>
<comment type="caution">
    <text evidence="2">The sequence shown here is derived from an EMBL/GenBank/DDBJ whole genome shotgun (WGS) entry which is preliminary data.</text>
</comment>